<organism evidence="2 3">
    <name type="scientific">Folsomia candida</name>
    <name type="common">Springtail</name>
    <dbReference type="NCBI Taxonomy" id="158441"/>
    <lineage>
        <taxon>Eukaryota</taxon>
        <taxon>Metazoa</taxon>
        <taxon>Ecdysozoa</taxon>
        <taxon>Arthropoda</taxon>
        <taxon>Hexapoda</taxon>
        <taxon>Collembola</taxon>
        <taxon>Entomobryomorpha</taxon>
        <taxon>Isotomoidea</taxon>
        <taxon>Isotomidae</taxon>
        <taxon>Proisotominae</taxon>
        <taxon>Folsomia</taxon>
    </lineage>
</organism>
<accession>A0A226ET82</accession>
<dbReference type="PANTHER" id="PTHR13308:SF40">
    <property type="entry name" value="NEDD4-BINDING PROTEIN 2-LIKE 1"/>
    <property type="match status" value="1"/>
</dbReference>
<name>A0A226ET82_FOLCA</name>
<evidence type="ECO:0000256" key="1">
    <source>
        <dbReference type="SAM" id="MobiDB-lite"/>
    </source>
</evidence>
<evidence type="ECO:0000313" key="3">
    <source>
        <dbReference type="Proteomes" id="UP000198287"/>
    </source>
</evidence>
<evidence type="ECO:0000313" key="2">
    <source>
        <dbReference type="EMBL" id="OXA60021.1"/>
    </source>
</evidence>
<keyword evidence="3" id="KW-1185">Reference proteome</keyword>
<dbReference type="Pfam" id="PF13671">
    <property type="entry name" value="AAA_33"/>
    <property type="match status" value="1"/>
</dbReference>
<dbReference type="Proteomes" id="UP000198287">
    <property type="component" value="Unassembled WGS sequence"/>
</dbReference>
<proteinExistence type="predicted"/>
<comment type="caution">
    <text evidence="2">The sequence shown here is derived from an EMBL/GenBank/DDBJ whole genome shotgun (WGS) entry which is preliminary data.</text>
</comment>
<evidence type="ECO:0008006" key="4">
    <source>
        <dbReference type="Google" id="ProtNLM"/>
    </source>
</evidence>
<feature type="region of interest" description="Disordered" evidence="1">
    <location>
        <begin position="559"/>
        <end position="579"/>
    </location>
</feature>
<dbReference type="AlphaFoldDB" id="A0A226ET82"/>
<dbReference type="Gene3D" id="3.40.50.300">
    <property type="entry name" value="P-loop containing nucleotide triphosphate hydrolases"/>
    <property type="match status" value="1"/>
</dbReference>
<dbReference type="STRING" id="158441.A0A226ET82"/>
<gene>
    <name evidence="2" type="ORF">Fcan01_06342</name>
</gene>
<dbReference type="InterPro" id="IPR027417">
    <property type="entry name" value="P-loop_NTPase"/>
</dbReference>
<dbReference type="SUPFAM" id="SSF52540">
    <property type="entry name" value="P-loop containing nucleoside triphosphate hydrolases"/>
    <property type="match status" value="1"/>
</dbReference>
<dbReference type="EMBL" id="LNIX01000002">
    <property type="protein sequence ID" value="OXA60021.1"/>
    <property type="molecule type" value="Genomic_DNA"/>
</dbReference>
<sequence>MSKKVGEKPSEMLMRFIVVGLTNLNLQRSHSPILEETKRSRNKAVNVIWLILRLDLDHSDGDEWTTVESPSHRRRLSNAEAPPEPILVSSNCPFNIYQMPKLLTDELVVSLVNNVVDTGPETKRLLLEVTHHVYVKNVVILRGVPGCGKSTVAKALLATTRKGTICSADDFFTDAKGKYVFNPQRLSEAHETCQKKCKKLMEKGISPVIIDNTNTRRFELEVYVKMAIENNYYITIFEPETEWRNNARILVQKTVHQVPRNKIEQMVDRFEQIIPFTVVEDVRKKMGPVGQRYCPEKAVLKDFTIPPKPAPTTLLPLFGPLSPLKLHPLMPLRLGDSDGLSASSSSPVGVPRTPLLSEFVMDSLATPSASTINRGTYGVGGEDSVEHKQSAKMAAIFPTSGYINTEEGKPYCAGKMRRRSKPDNPKAAGPSSSTKSAAPLQLEPIQTIYSESVLKAAQLMQEMFPTFSIQELAHWIEIYGPDGAINEILDSNCRSPSPPISANTLKETKSVLNIPDPPSAIHNPKNCVPTPQPVMSGSSSSNSIPPMRRVSIDKSLSVSPVDGARGLSPSGTNGPESFKMKVPNEFIKKLASMYGSPNDPVIQAMLGKKDGVDTPVPSEIGFEIYQKLIKNAEAKACKEAEEAAKD</sequence>
<dbReference type="OrthoDB" id="3231855at2759"/>
<dbReference type="InterPro" id="IPR026302">
    <property type="entry name" value="NEDD4-bd_p2"/>
</dbReference>
<reference evidence="2 3" key="1">
    <citation type="submission" date="2015-12" db="EMBL/GenBank/DDBJ databases">
        <title>The genome of Folsomia candida.</title>
        <authorList>
            <person name="Faddeeva A."/>
            <person name="Derks M.F."/>
            <person name="Anvar Y."/>
            <person name="Smit S."/>
            <person name="Van Straalen N."/>
            <person name="Roelofs D."/>
        </authorList>
    </citation>
    <scope>NUCLEOTIDE SEQUENCE [LARGE SCALE GENOMIC DNA]</scope>
    <source>
        <strain evidence="2 3">VU population</strain>
        <tissue evidence="2">Whole body</tissue>
    </source>
</reference>
<protein>
    <recommendedName>
        <fullName evidence="4">NEDD4-binding protein 2-like 1</fullName>
    </recommendedName>
</protein>
<dbReference type="PANTHER" id="PTHR13308">
    <property type="entry name" value="NEDD4-BINDING PROTEIN 2-LIKE 1"/>
    <property type="match status" value="1"/>
</dbReference>
<feature type="region of interest" description="Disordered" evidence="1">
    <location>
        <begin position="408"/>
        <end position="439"/>
    </location>
</feature>